<proteinExistence type="predicted"/>
<accession>A0A918YT43</accession>
<dbReference type="EMBL" id="BMVG01000051">
    <property type="protein sequence ID" value="GHE14564.1"/>
    <property type="molecule type" value="Genomic_DNA"/>
</dbReference>
<name>A0A918YT43_9ACTN</name>
<evidence type="ECO:0000313" key="1">
    <source>
        <dbReference type="EMBL" id="GHE14564.1"/>
    </source>
</evidence>
<gene>
    <name evidence="1" type="ORF">GCM10010339_85660</name>
</gene>
<dbReference type="Proteomes" id="UP000655443">
    <property type="component" value="Unassembled WGS sequence"/>
</dbReference>
<dbReference type="AlphaFoldDB" id="A0A918YT43"/>
<evidence type="ECO:0000313" key="2">
    <source>
        <dbReference type="Proteomes" id="UP000655443"/>
    </source>
</evidence>
<comment type="caution">
    <text evidence="1">The sequence shown here is derived from an EMBL/GenBank/DDBJ whole genome shotgun (WGS) entry which is preliminary data.</text>
</comment>
<keyword evidence="2" id="KW-1185">Reference proteome</keyword>
<organism evidence="1 2">
    <name type="scientific">Streptomyces alanosinicus</name>
    <dbReference type="NCBI Taxonomy" id="68171"/>
    <lineage>
        <taxon>Bacteria</taxon>
        <taxon>Bacillati</taxon>
        <taxon>Actinomycetota</taxon>
        <taxon>Actinomycetes</taxon>
        <taxon>Kitasatosporales</taxon>
        <taxon>Streptomycetaceae</taxon>
        <taxon>Streptomyces</taxon>
    </lineage>
</organism>
<sequence>MREQACRRAATSAGLVIETQARFGFTAASGTTVDALLCHLTVALPPRHAAGRGGWSRGDAARMACADARGCLGAVRMSGMPRGKGGERKERIMSRSFSTVLATTAVAGLLGAGTASAAPDHSWAPAAITRQAEPSPLGVLDNAPVISGVVNDLKGSDL</sequence>
<reference evidence="1" key="2">
    <citation type="submission" date="2020-09" db="EMBL/GenBank/DDBJ databases">
        <authorList>
            <person name="Sun Q."/>
            <person name="Ohkuma M."/>
        </authorList>
    </citation>
    <scope>NUCLEOTIDE SEQUENCE</scope>
    <source>
        <strain evidence="1">JCM 4714</strain>
    </source>
</reference>
<protein>
    <submittedName>
        <fullName evidence="1">Uncharacterized protein</fullName>
    </submittedName>
</protein>
<reference evidence="1" key="1">
    <citation type="journal article" date="2014" name="Int. J. Syst. Evol. Microbiol.">
        <title>Complete genome sequence of Corynebacterium casei LMG S-19264T (=DSM 44701T), isolated from a smear-ripened cheese.</title>
        <authorList>
            <consortium name="US DOE Joint Genome Institute (JGI-PGF)"/>
            <person name="Walter F."/>
            <person name="Albersmeier A."/>
            <person name="Kalinowski J."/>
            <person name="Ruckert C."/>
        </authorList>
    </citation>
    <scope>NUCLEOTIDE SEQUENCE</scope>
    <source>
        <strain evidence="1">JCM 4714</strain>
    </source>
</reference>